<keyword evidence="1" id="KW-0175">Coiled coil</keyword>
<dbReference type="OrthoDB" id="2926058at2759"/>
<feature type="compositionally biased region" description="Pro residues" evidence="2">
    <location>
        <begin position="260"/>
        <end position="272"/>
    </location>
</feature>
<feature type="region of interest" description="Disordered" evidence="2">
    <location>
        <begin position="172"/>
        <end position="193"/>
    </location>
</feature>
<dbReference type="OMA" id="YISIDHA"/>
<feature type="coiled-coil region" evidence="1">
    <location>
        <begin position="22"/>
        <end position="49"/>
    </location>
</feature>
<evidence type="ECO:0000256" key="1">
    <source>
        <dbReference type="SAM" id="Coils"/>
    </source>
</evidence>
<dbReference type="Proteomes" id="UP000219338">
    <property type="component" value="Unassembled WGS sequence"/>
</dbReference>
<dbReference type="AlphaFoldDB" id="A0A284R721"/>
<name>A0A284R721_ARMOS</name>
<organism evidence="3 4">
    <name type="scientific">Armillaria ostoyae</name>
    <name type="common">Armillaria root rot fungus</name>
    <dbReference type="NCBI Taxonomy" id="47428"/>
    <lineage>
        <taxon>Eukaryota</taxon>
        <taxon>Fungi</taxon>
        <taxon>Dikarya</taxon>
        <taxon>Basidiomycota</taxon>
        <taxon>Agaricomycotina</taxon>
        <taxon>Agaricomycetes</taxon>
        <taxon>Agaricomycetidae</taxon>
        <taxon>Agaricales</taxon>
        <taxon>Marasmiineae</taxon>
        <taxon>Physalacriaceae</taxon>
        <taxon>Armillaria</taxon>
    </lineage>
</organism>
<accession>A0A284R721</accession>
<protein>
    <submittedName>
        <fullName evidence="3">Uncharacterized protein</fullName>
    </submittedName>
</protein>
<proteinExistence type="predicted"/>
<evidence type="ECO:0000313" key="3">
    <source>
        <dbReference type="EMBL" id="SJL04490.1"/>
    </source>
</evidence>
<dbReference type="EMBL" id="FUEG01000005">
    <property type="protein sequence ID" value="SJL04490.1"/>
    <property type="molecule type" value="Genomic_DNA"/>
</dbReference>
<keyword evidence="4" id="KW-1185">Reference proteome</keyword>
<feature type="compositionally biased region" description="Polar residues" evidence="2">
    <location>
        <begin position="176"/>
        <end position="191"/>
    </location>
</feature>
<evidence type="ECO:0000313" key="4">
    <source>
        <dbReference type="Proteomes" id="UP000219338"/>
    </source>
</evidence>
<sequence length="494" mass="54087">MSFYPSGSGSGVISSSPSETRLRIAVERLRALEDRVQTLKDQKTILNRRRGGAAGAQEMLLAAVEAQESKTEQLRRFLVLLSELKYYERIRAEKVEPWQSGLPEDPSEVLVDLVKHASSRRGSYWNEIISRVIGPVPYPEYPDAIQELVASRKQRKKSQMFADFWQKTAQKGDRNANITCPTPSKRPQSLASGFRVRGSQVDDFLKRIKSEDSFATEINDNRLSLSSSEVVSLSSLCTVLPSSCHSFRSDLCKLEDSPSSPHPMRPEPPVQPPANALGGPQDVPDRDVSAAQMPTLSAIPLQYTPALPQSSSGYISIDHALQSLERICSSMNTESSSESLAIDSQRFHRSPTVAPQLSQESVPATPGSGVVDVFLEASTASLPQSPMPTIFPPTSSPGMTLIEALLSTPPSKPPPPKKSRLPVLKKFAPIGQMKLCVDPKPKASSIPVPVAKQPTSKKVTARGKENLPVEMKQTNIRKSKSFRNWGRLGAKTLN</sequence>
<feature type="region of interest" description="Disordered" evidence="2">
    <location>
        <begin position="254"/>
        <end position="286"/>
    </location>
</feature>
<reference evidence="4" key="1">
    <citation type="journal article" date="2017" name="Nat. Ecol. Evol.">
        <title>Genome expansion and lineage-specific genetic innovations in the forest pathogenic fungi Armillaria.</title>
        <authorList>
            <person name="Sipos G."/>
            <person name="Prasanna A.N."/>
            <person name="Walter M.C."/>
            <person name="O'Connor E."/>
            <person name="Balint B."/>
            <person name="Krizsan K."/>
            <person name="Kiss B."/>
            <person name="Hess J."/>
            <person name="Varga T."/>
            <person name="Slot J."/>
            <person name="Riley R."/>
            <person name="Boka B."/>
            <person name="Rigling D."/>
            <person name="Barry K."/>
            <person name="Lee J."/>
            <person name="Mihaltcheva S."/>
            <person name="LaButti K."/>
            <person name="Lipzen A."/>
            <person name="Waldron R."/>
            <person name="Moloney N.M."/>
            <person name="Sperisen C."/>
            <person name="Kredics L."/>
            <person name="Vagvoelgyi C."/>
            <person name="Patrignani A."/>
            <person name="Fitzpatrick D."/>
            <person name="Nagy I."/>
            <person name="Doyle S."/>
            <person name="Anderson J.B."/>
            <person name="Grigoriev I.V."/>
            <person name="Gueldener U."/>
            <person name="Muensterkoetter M."/>
            <person name="Nagy L.G."/>
        </authorList>
    </citation>
    <scope>NUCLEOTIDE SEQUENCE [LARGE SCALE GENOMIC DNA]</scope>
    <source>
        <strain evidence="4">C18/9</strain>
    </source>
</reference>
<evidence type="ECO:0000256" key="2">
    <source>
        <dbReference type="SAM" id="MobiDB-lite"/>
    </source>
</evidence>
<gene>
    <name evidence="3" type="ORF">ARMOST_07857</name>
</gene>